<evidence type="ECO:0000256" key="4">
    <source>
        <dbReference type="PROSITE-ProRule" id="PRU00146"/>
    </source>
</evidence>
<feature type="compositionally biased region" description="Low complexity" evidence="5">
    <location>
        <begin position="1726"/>
        <end position="1737"/>
    </location>
</feature>
<evidence type="ECO:0000256" key="3">
    <source>
        <dbReference type="ARBA" id="ARBA00022833"/>
    </source>
</evidence>
<feature type="compositionally biased region" description="Polar residues" evidence="5">
    <location>
        <begin position="366"/>
        <end position="376"/>
    </location>
</feature>
<dbReference type="SMART" id="SM00249">
    <property type="entry name" value="PHD"/>
    <property type="match status" value="2"/>
</dbReference>
<organism evidence="8 9">
    <name type="scientific">Apatococcus lobatus</name>
    <dbReference type="NCBI Taxonomy" id="904363"/>
    <lineage>
        <taxon>Eukaryota</taxon>
        <taxon>Viridiplantae</taxon>
        <taxon>Chlorophyta</taxon>
        <taxon>core chlorophytes</taxon>
        <taxon>Trebouxiophyceae</taxon>
        <taxon>Chlorellales</taxon>
        <taxon>Chlorellaceae</taxon>
        <taxon>Apatococcus</taxon>
    </lineage>
</organism>
<feature type="domain" description="PHD-type" evidence="7">
    <location>
        <begin position="1309"/>
        <end position="1422"/>
    </location>
</feature>
<dbReference type="InterPro" id="IPR034732">
    <property type="entry name" value="EPHD"/>
</dbReference>
<dbReference type="InterPro" id="IPR001965">
    <property type="entry name" value="Znf_PHD"/>
</dbReference>
<dbReference type="Gene3D" id="3.30.40.10">
    <property type="entry name" value="Zinc/RING finger domain, C3HC4 (zinc finger)"/>
    <property type="match status" value="2"/>
</dbReference>
<dbReference type="PROSITE" id="PS01359">
    <property type="entry name" value="ZF_PHD_1"/>
    <property type="match status" value="1"/>
</dbReference>
<feature type="region of interest" description="Disordered" evidence="5">
    <location>
        <begin position="445"/>
        <end position="555"/>
    </location>
</feature>
<feature type="region of interest" description="Disordered" evidence="5">
    <location>
        <begin position="762"/>
        <end position="1040"/>
    </location>
</feature>
<feature type="compositionally biased region" description="Low complexity" evidence="5">
    <location>
        <begin position="949"/>
        <end position="962"/>
    </location>
</feature>
<dbReference type="InterPro" id="IPR019786">
    <property type="entry name" value="Zinc_finger_PHD-type_CS"/>
</dbReference>
<feature type="region of interest" description="Disordered" evidence="5">
    <location>
        <begin position="1535"/>
        <end position="1931"/>
    </location>
</feature>
<keyword evidence="2 4" id="KW-0863">Zinc-finger</keyword>
<dbReference type="Pfam" id="PF13831">
    <property type="entry name" value="PHD_2"/>
    <property type="match status" value="1"/>
</dbReference>
<protein>
    <submittedName>
        <fullName evidence="8">Uncharacterized protein</fullName>
    </submittedName>
</protein>
<feature type="compositionally biased region" description="Polar residues" evidence="5">
    <location>
        <begin position="1629"/>
        <end position="1647"/>
    </location>
</feature>
<evidence type="ECO:0000313" key="8">
    <source>
        <dbReference type="EMBL" id="KAK9840085.1"/>
    </source>
</evidence>
<evidence type="ECO:0000256" key="2">
    <source>
        <dbReference type="ARBA" id="ARBA00022771"/>
    </source>
</evidence>
<evidence type="ECO:0000256" key="5">
    <source>
        <dbReference type="SAM" id="MobiDB-lite"/>
    </source>
</evidence>
<feature type="compositionally biased region" description="Low complexity" evidence="5">
    <location>
        <begin position="1764"/>
        <end position="1795"/>
    </location>
</feature>
<feature type="compositionally biased region" description="Low complexity" evidence="5">
    <location>
        <begin position="994"/>
        <end position="1004"/>
    </location>
</feature>
<feature type="compositionally biased region" description="Basic and acidic residues" evidence="5">
    <location>
        <begin position="1155"/>
        <end position="1168"/>
    </location>
</feature>
<feature type="compositionally biased region" description="Low complexity" evidence="5">
    <location>
        <begin position="1018"/>
        <end position="1034"/>
    </location>
</feature>
<dbReference type="InterPro" id="IPR050701">
    <property type="entry name" value="Histone_Mod_Regulator"/>
</dbReference>
<name>A0AAW1S265_9CHLO</name>
<dbReference type="PANTHER" id="PTHR13793">
    <property type="entry name" value="PHD FINGER PROTEINS"/>
    <property type="match status" value="1"/>
</dbReference>
<dbReference type="GO" id="GO:0008270">
    <property type="term" value="F:zinc ion binding"/>
    <property type="evidence" value="ECO:0007669"/>
    <property type="project" value="UniProtKB-KW"/>
</dbReference>
<dbReference type="CDD" id="cd15492">
    <property type="entry name" value="PHD_BRPF_JADE_like"/>
    <property type="match status" value="1"/>
</dbReference>
<keyword evidence="3" id="KW-0862">Zinc</keyword>
<feature type="compositionally biased region" description="Polar residues" evidence="5">
    <location>
        <begin position="656"/>
        <end position="675"/>
    </location>
</feature>
<dbReference type="PROSITE" id="PS51805">
    <property type="entry name" value="EPHD"/>
    <property type="match status" value="1"/>
</dbReference>
<dbReference type="Pfam" id="PF13832">
    <property type="entry name" value="zf-HC5HC2H_2"/>
    <property type="match status" value="1"/>
</dbReference>
<dbReference type="EMBL" id="JALJOS010000004">
    <property type="protein sequence ID" value="KAK9840085.1"/>
    <property type="molecule type" value="Genomic_DNA"/>
</dbReference>
<feature type="compositionally biased region" description="Polar residues" evidence="5">
    <location>
        <begin position="414"/>
        <end position="425"/>
    </location>
</feature>
<feature type="region of interest" description="Disordered" evidence="5">
    <location>
        <begin position="689"/>
        <end position="726"/>
    </location>
</feature>
<evidence type="ECO:0000259" key="6">
    <source>
        <dbReference type="PROSITE" id="PS50016"/>
    </source>
</evidence>
<feature type="domain" description="PHD-type" evidence="6">
    <location>
        <begin position="1225"/>
        <end position="1275"/>
    </location>
</feature>
<keyword evidence="9" id="KW-1185">Reference proteome</keyword>
<feature type="compositionally biased region" description="Basic and acidic residues" evidence="5">
    <location>
        <begin position="890"/>
        <end position="907"/>
    </location>
</feature>
<evidence type="ECO:0000259" key="7">
    <source>
        <dbReference type="PROSITE" id="PS51805"/>
    </source>
</evidence>
<feature type="compositionally biased region" description="Basic and acidic residues" evidence="5">
    <location>
        <begin position="1705"/>
        <end position="1714"/>
    </location>
</feature>
<feature type="region of interest" description="Disordered" evidence="5">
    <location>
        <begin position="1155"/>
        <end position="1204"/>
    </location>
</feature>
<dbReference type="InterPro" id="IPR013083">
    <property type="entry name" value="Znf_RING/FYVE/PHD"/>
</dbReference>
<feature type="compositionally biased region" description="Low complexity" evidence="5">
    <location>
        <begin position="490"/>
        <end position="499"/>
    </location>
</feature>
<feature type="region of interest" description="Disordered" evidence="5">
    <location>
        <begin position="1427"/>
        <end position="1446"/>
    </location>
</feature>
<dbReference type="Proteomes" id="UP001438707">
    <property type="component" value="Unassembled WGS sequence"/>
</dbReference>
<dbReference type="InterPro" id="IPR011011">
    <property type="entry name" value="Znf_FYVE_PHD"/>
</dbReference>
<feature type="compositionally biased region" description="Polar residues" evidence="5">
    <location>
        <begin position="1689"/>
        <end position="1704"/>
    </location>
</feature>
<dbReference type="SUPFAM" id="SSF57903">
    <property type="entry name" value="FYVE/PHD zinc finger"/>
    <property type="match status" value="1"/>
</dbReference>
<feature type="region of interest" description="Disordered" evidence="5">
    <location>
        <begin position="610"/>
        <end position="677"/>
    </location>
</feature>
<comment type="caution">
    <text evidence="8">The sequence shown here is derived from an EMBL/GenBank/DDBJ whole genome shotgun (WGS) entry which is preliminary data.</text>
</comment>
<dbReference type="CDD" id="cd15571">
    <property type="entry name" value="ePHD"/>
    <property type="match status" value="1"/>
</dbReference>
<feature type="compositionally biased region" description="Low complexity" evidence="5">
    <location>
        <begin position="1607"/>
        <end position="1628"/>
    </location>
</feature>
<feature type="region of interest" description="Disordered" evidence="5">
    <location>
        <begin position="366"/>
        <end position="427"/>
    </location>
</feature>
<feature type="compositionally biased region" description="Low complexity" evidence="5">
    <location>
        <begin position="701"/>
        <end position="711"/>
    </location>
</feature>
<sequence>MLSSDTPQLASLVAAARSQHEAFLTGFGEASKKPAAATFGEALNIVQAREDFKRKKDGGKSKSKSKTAAALPESSNGSGSLATPEHSAFWLFVEGYLRDLTQDDIAFLQPYTGSLLDDPILLCPPLGFDDEVLLAEQSKAGAPSGLKAAPFGSAPSNEVEALQSLPGTSEQDADLALNWLQGMGRKSRRLLSRFQKEAEARKAAVEAQQAQSETQAALAGLTADGKVADFLLQTCSPTDLSSLASQMAIAQGLQDPTGQPSRAEAAASCLLPMEGGAAAAESEGQSFNHILAWVCAQAEGEGAILGAPKALPEAGGMMGPARAQTIDTSRLRLGSRPAASGASPTSATAHSAGHAGYFSPAITANRTVPWNPQQPLMPTGNGAPGTMPPEHAAPGHVDPVNVAASSFIPGHQSGLHSNGAEQSAETGPACNSLIKAEDVRPAVATHIARPRNGDVSASRTGRDRPETVTTLPPAWPGGSNGPDSPSIPCQAQPQAQKAASLEASDVGQNGPRAQSSQDAAGLAGLLGHGQPFSQAAEGSGQHPFLPGVEDNEGSAAGLDPLQEALAAMLDSRPGQAQPTQGIAPPAGFSGKPYPILNPFEAFSALASVPTGRPPMPGLQQVASQGNSPAVLVSGRPSGGPTSFQPFSAAFHAPTDQPVSSDPQQPLGTPTSSGSHQVPLKQMDLSRPLAQHAPDMSRRQAADAQAGQASQATLGGYQPPPSSIGSQRKKLPAWFWDHHKLGIPSDAALHPHTARMLQQPLPSHAGEVVPPSKSKSQGSKAKSEWGDLTDSDSDAGSDGPGAKDELVDAEVDEAIQAQHLVDTEAPEEKTDDGATQPHQIVKPPLPKKLGPEPPRNAEVTPMAARPGSPATPLQSPFTSPQPSPLPAEPELDGKVHVDAEAALQERRMSGTLAGLSRGESPADLPSLAPQPSTSGGRAGSGVLKQDKAVAGRSSSGRNRSAVNYTLLAGRKEGGSGGTPKRTTPTRADGPDKPPKLSSSKSASAAGRKHGGPPSRKSGSKQQKASKATSKPAAPGELKVRSATAQANANCIGAGPPEGSLEEQWLQLERAANLLAEAPEDEILAEILMLQAELLQQAAVNRPRLLSVLEKAAADVSDRQAHAERRMRSEEYVRAYMMKVKTAKKVLKRERREILQREAQQTERASEQAAHRLAGMRSRGESAHKDRSRQKSAPAPKMESLDPHQINAPALDSEIIDALAERTEDEEALCAVCGGGVSEAPNVIVFCERCDLAVHQQCYHVSEIPDGEWLCWPCRLYEEEEAAKLVPKAVVRPPRWDPSAASARDAGGSRTVTCKLCPVRHGAFRQTIDGLYWVHQACAMWHPEAHVRNEPGARVIEGVPGSIRADRWTQCSICNRSDGAVVRCNYGHCATGFHPLCGRNVGLYLALREGGSKPTPRVYCCMHSDIQRRKDQQPGMGKGGKPDGAKGREARLAGLRELAAREDERAVLAGVRLELESLRIMCDRVSRRERLKREYQRHCQEAAVISLQLPELAWQVRQDRLNQPADALALEAGLSAPTQFPENPHQEDSLQHANQPPAVETPEESAPPEILQSGPDAAGKPDQNGSGLPEKVALDGPAAEHQPSEPDEAAQLPQQQQEQEQDAEQPPIQAVSNASLDGQTAEQRSAQSEPGSGRPQSGRPRSGRRQSRHAAVEDQSLQQQPDGQSAGALQPVQQQDENFAQQPSEQASERLPDNLTKKGKRPPRAPTQASKPKAAARQPPQRPPKRQAATRARSAAASGKPPADQASSPEAPEAAEAPSGSLQQSSADTDPAASDSENASKSEEPEASEEEPEKPVPARTAAHARQGKAVSKSAGAGKGKLRKLPRDSKSSQGKRGRAEPPATRISPRKSLPAGAKRPRPTPSGPAKASKQPGVGTRGKTRKSQIEPESMASPGRSTKRQRLQEGLSDADGAQQMDLETLMSEDEAAACNAQLLSAPLNAQLHVQYVPANTFNKSNAGEDS</sequence>
<gene>
    <name evidence="8" type="ORF">WJX74_003131</name>
</gene>
<dbReference type="InterPro" id="IPR019787">
    <property type="entry name" value="Znf_PHD-finger"/>
</dbReference>
<feature type="compositionally biased region" description="Pro residues" evidence="5">
    <location>
        <begin position="842"/>
        <end position="853"/>
    </location>
</feature>
<reference evidence="8 9" key="1">
    <citation type="journal article" date="2024" name="Nat. Commun.">
        <title>Phylogenomics reveals the evolutionary origins of lichenization in chlorophyte algae.</title>
        <authorList>
            <person name="Puginier C."/>
            <person name="Libourel C."/>
            <person name="Otte J."/>
            <person name="Skaloud P."/>
            <person name="Haon M."/>
            <person name="Grisel S."/>
            <person name="Petersen M."/>
            <person name="Berrin J.G."/>
            <person name="Delaux P.M."/>
            <person name="Dal Grande F."/>
            <person name="Keller J."/>
        </authorList>
    </citation>
    <scope>NUCLEOTIDE SEQUENCE [LARGE SCALE GENOMIC DNA]</scope>
    <source>
        <strain evidence="8 9">SAG 2145</strain>
    </source>
</reference>
<evidence type="ECO:0000313" key="9">
    <source>
        <dbReference type="Proteomes" id="UP001438707"/>
    </source>
</evidence>
<feature type="region of interest" description="Disordered" evidence="5">
    <location>
        <begin position="53"/>
        <end position="82"/>
    </location>
</feature>
<dbReference type="PROSITE" id="PS50016">
    <property type="entry name" value="ZF_PHD_2"/>
    <property type="match status" value="1"/>
</dbReference>
<feature type="compositionally biased region" description="Low complexity" evidence="5">
    <location>
        <begin position="1648"/>
        <end position="1658"/>
    </location>
</feature>
<proteinExistence type="predicted"/>
<dbReference type="PANTHER" id="PTHR13793:SF107">
    <property type="entry name" value="BROMODOMAIN-CONTAINING PROTEIN HOMOLOG"/>
    <property type="match status" value="1"/>
</dbReference>
<evidence type="ECO:0000256" key="1">
    <source>
        <dbReference type="ARBA" id="ARBA00022723"/>
    </source>
</evidence>
<accession>A0AAW1S265</accession>
<keyword evidence="1" id="KW-0479">Metal-binding</keyword>
<feature type="compositionally biased region" description="Low complexity" evidence="5">
    <location>
        <begin position="1744"/>
        <end position="1756"/>
    </location>
</feature>
<dbReference type="GO" id="GO:0006357">
    <property type="term" value="P:regulation of transcription by RNA polymerase II"/>
    <property type="evidence" value="ECO:0007669"/>
    <property type="project" value="TreeGrafter"/>
</dbReference>